<keyword evidence="1" id="KW-0812">Transmembrane</keyword>
<organism evidence="2 3">
    <name type="scientific">Pendulispora rubella</name>
    <dbReference type="NCBI Taxonomy" id="2741070"/>
    <lineage>
        <taxon>Bacteria</taxon>
        <taxon>Pseudomonadati</taxon>
        <taxon>Myxococcota</taxon>
        <taxon>Myxococcia</taxon>
        <taxon>Myxococcales</taxon>
        <taxon>Sorangiineae</taxon>
        <taxon>Pendulisporaceae</taxon>
        <taxon>Pendulispora</taxon>
    </lineage>
</organism>
<gene>
    <name evidence="2" type="ORF">LVJ94_36290</name>
</gene>
<evidence type="ECO:0000256" key="1">
    <source>
        <dbReference type="SAM" id="Phobius"/>
    </source>
</evidence>
<evidence type="ECO:0000313" key="2">
    <source>
        <dbReference type="EMBL" id="WXB02363.1"/>
    </source>
</evidence>
<protein>
    <submittedName>
        <fullName evidence="2">Uncharacterized protein</fullName>
    </submittedName>
</protein>
<proteinExistence type="predicted"/>
<evidence type="ECO:0000313" key="3">
    <source>
        <dbReference type="Proteomes" id="UP001374803"/>
    </source>
</evidence>
<keyword evidence="3" id="KW-1185">Reference proteome</keyword>
<feature type="transmembrane region" description="Helical" evidence="1">
    <location>
        <begin position="7"/>
        <end position="27"/>
    </location>
</feature>
<feature type="transmembrane region" description="Helical" evidence="1">
    <location>
        <begin position="33"/>
        <end position="51"/>
    </location>
</feature>
<accession>A0ABZ2KUL6</accession>
<sequence length="251" mass="27699">MTPRPRSISYISLTVSALCAAIAGRMAWDQPRLLLPFALIVILMMLPAYFARRRMRRLLMSGDPERVLGTWQGSLQRVMYPETMAPLMVATAYAAYGWIDAARTALERAVRGPAWEAALEQRLFIETLLDTFEGARGAAVEKAEVLEKMPMPAASFFARLRIARLRRGLLAMARAFAHTSRDSDARALRAAASTSPLIHWAMRYAAAVIAIDHGKKADVPSILAGAPIWPESSAFRHFHNEILAASGNRAP</sequence>
<dbReference type="EMBL" id="CP089983">
    <property type="protein sequence ID" value="WXB02363.1"/>
    <property type="molecule type" value="Genomic_DNA"/>
</dbReference>
<keyword evidence="1" id="KW-0472">Membrane</keyword>
<reference evidence="2" key="1">
    <citation type="submission" date="2021-12" db="EMBL/GenBank/DDBJ databases">
        <title>Discovery of the Pendulisporaceae a myxobacterial family with distinct sporulation behavior and unique specialized metabolism.</title>
        <authorList>
            <person name="Garcia R."/>
            <person name="Popoff A."/>
            <person name="Bader C.D."/>
            <person name="Loehr J."/>
            <person name="Walesch S."/>
            <person name="Walt C."/>
            <person name="Boldt J."/>
            <person name="Bunk B."/>
            <person name="Haeckl F.J.F.P.J."/>
            <person name="Gunesch A.P."/>
            <person name="Birkelbach J."/>
            <person name="Nuebel U."/>
            <person name="Pietschmann T."/>
            <person name="Bach T."/>
            <person name="Mueller R."/>
        </authorList>
    </citation>
    <scope>NUCLEOTIDE SEQUENCE</scope>
    <source>
        <strain evidence="2">MSr11367</strain>
    </source>
</reference>
<dbReference type="Proteomes" id="UP001374803">
    <property type="component" value="Chromosome"/>
</dbReference>
<dbReference type="RefSeq" id="WP_394831992.1">
    <property type="nucleotide sequence ID" value="NZ_CP089929.1"/>
</dbReference>
<keyword evidence="1" id="KW-1133">Transmembrane helix</keyword>
<name>A0ABZ2KUL6_9BACT</name>